<protein>
    <submittedName>
        <fullName evidence="2">Uncharacterized protein</fullName>
    </submittedName>
</protein>
<evidence type="ECO:0000313" key="2">
    <source>
        <dbReference type="EnsemblPlants" id="ORUFI04G01230.1"/>
    </source>
</evidence>
<feature type="region of interest" description="Disordered" evidence="1">
    <location>
        <begin position="8"/>
        <end position="38"/>
    </location>
</feature>
<dbReference type="EnsemblPlants" id="ORUFI04G01230.1">
    <property type="protein sequence ID" value="ORUFI04G01230.1"/>
    <property type="gene ID" value="ORUFI04G01230"/>
</dbReference>
<proteinExistence type="predicted"/>
<dbReference type="HOGENOM" id="CLU_2076954_0_0_1"/>
<reference evidence="2" key="2">
    <citation type="submission" date="2015-06" db="UniProtKB">
        <authorList>
            <consortium name="EnsemblPlants"/>
        </authorList>
    </citation>
    <scope>IDENTIFICATION</scope>
</reference>
<dbReference type="Gramene" id="ORUFI04G01230.1">
    <property type="protein sequence ID" value="ORUFI04G01230.1"/>
    <property type="gene ID" value="ORUFI04G01230"/>
</dbReference>
<evidence type="ECO:0000256" key="1">
    <source>
        <dbReference type="SAM" id="MobiDB-lite"/>
    </source>
</evidence>
<feature type="compositionally biased region" description="Basic and acidic residues" evidence="1">
    <location>
        <begin position="29"/>
        <end position="38"/>
    </location>
</feature>
<sequence length="118" mass="13671">MGIYLPFHPHARGNWPSDPHAPSAQRPTKSRDYHSKDEDVTIKTGYAAPLAEERQAELRKAADWAGTEKNTPLMDWAEERQAERRKAADWAGTEKEKIYWAFGPKQRKNIINFFNYNV</sequence>
<accession>A0A0E0P4Q3</accession>
<dbReference type="AlphaFoldDB" id="A0A0E0P4Q3"/>
<dbReference type="Proteomes" id="UP000008022">
    <property type="component" value="Unassembled WGS sequence"/>
</dbReference>
<reference evidence="3" key="1">
    <citation type="submission" date="2013-06" db="EMBL/GenBank/DDBJ databases">
        <authorList>
            <person name="Zhao Q."/>
        </authorList>
    </citation>
    <scope>NUCLEOTIDE SEQUENCE</scope>
    <source>
        <strain evidence="3">cv. W1943</strain>
    </source>
</reference>
<organism evidence="2 3">
    <name type="scientific">Oryza rufipogon</name>
    <name type="common">Brownbeard rice</name>
    <name type="synonym">Asian wild rice</name>
    <dbReference type="NCBI Taxonomy" id="4529"/>
    <lineage>
        <taxon>Eukaryota</taxon>
        <taxon>Viridiplantae</taxon>
        <taxon>Streptophyta</taxon>
        <taxon>Embryophyta</taxon>
        <taxon>Tracheophyta</taxon>
        <taxon>Spermatophyta</taxon>
        <taxon>Magnoliopsida</taxon>
        <taxon>Liliopsida</taxon>
        <taxon>Poales</taxon>
        <taxon>Poaceae</taxon>
        <taxon>BOP clade</taxon>
        <taxon>Oryzoideae</taxon>
        <taxon>Oryzeae</taxon>
        <taxon>Oryzinae</taxon>
        <taxon>Oryza</taxon>
    </lineage>
</organism>
<evidence type="ECO:0000313" key="3">
    <source>
        <dbReference type="Proteomes" id="UP000008022"/>
    </source>
</evidence>
<keyword evidence="3" id="KW-1185">Reference proteome</keyword>
<name>A0A0E0P4Q3_ORYRU</name>